<dbReference type="Proteomes" id="UP000705983">
    <property type="component" value="Unassembled WGS sequence"/>
</dbReference>
<proteinExistence type="predicted"/>
<evidence type="ECO:0000313" key="2">
    <source>
        <dbReference type="Proteomes" id="UP000705983"/>
    </source>
</evidence>
<reference evidence="2" key="1">
    <citation type="submission" date="2021-02" db="EMBL/GenBank/DDBJ databases">
        <title>Leucobacter sp. CX169.</title>
        <authorList>
            <person name="Cheng Y."/>
        </authorList>
    </citation>
    <scope>NUCLEOTIDE SEQUENCE [LARGE SCALE GENOMIC DNA]</scope>
    <source>
        <strain evidence="2">JY899</strain>
    </source>
</reference>
<sequence>MRAFIDHGELRIVSGNQTYRTLIPSLNAKNLARELRRAHRAPKEKRWAWPGGGSFTIYATPSDPHPMIVLHDRHEIEPTVLELQQLIETLENYGRTR</sequence>
<accession>A0ABS2TCI0</accession>
<keyword evidence="2" id="KW-1185">Reference proteome</keyword>
<organism evidence="1 2">
    <name type="scientific">Flaviflexus equikiangi</name>
    <dbReference type="NCBI Taxonomy" id="2758573"/>
    <lineage>
        <taxon>Bacteria</taxon>
        <taxon>Bacillati</taxon>
        <taxon>Actinomycetota</taxon>
        <taxon>Actinomycetes</taxon>
        <taxon>Actinomycetales</taxon>
        <taxon>Actinomycetaceae</taxon>
        <taxon>Flaviflexus</taxon>
    </lineage>
</organism>
<dbReference type="EMBL" id="JAFFJS010000001">
    <property type="protein sequence ID" value="MBM9432353.1"/>
    <property type="molecule type" value="Genomic_DNA"/>
</dbReference>
<comment type="caution">
    <text evidence="1">The sequence shown here is derived from an EMBL/GenBank/DDBJ whole genome shotgun (WGS) entry which is preliminary data.</text>
</comment>
<gene>
    <name evidence="1" type="ORF">JVW63_01325</name>
</gene>
<evidence type="ECO:0000313" key="1">
    <source>
        <dbReference type="EMBL" id="MBM9432353.1"/>
    </source>
</evidence>
<dbReference type="RefSeq" id="WP_187995927.1">
    <property type="nucleotide sequence ID" value="NZ_JACEXG010000001.1"/>
</dbReference>
<protein>
    <submittedName>
        <fullName evidence="1">Uncharacterized protein</fullName>
    </submittedName>
</protein>
<name>A0ABS2TCI0_9ACTO</name>